<dbReference type="PROSITE" id="PS51464">
    <property type="entry name" value="SIS"/>
    <property type="match status" value="1"/>
</dbReference>
<proteinExistence type="predicted"/>
<dbReference type="SUPFAM" id="SSF53697">
    <property type="entry name" value="SIS domain"/>
    <property type="match status" value="1"/>
</dbReference>
<dbReference type="PANTHER" id="PTHR30514">
    <property type="entry name" value="GLUCOKINASE"/>
    <property type="match status" value="1"/>
</dbReference>
<comment type="caution">
    <text evidence="6">The sequence shown here is derived from an EMBL/GenBank/DDBJ whole genome shotgun (WGS) entry which is preliminary data.</text>
</comment>
<organism evidence="6 7">
    <name type="scientific">Peribacillus simplex</name>
    <dbReference type="NCBI Taxonomy" id="1478"/>
    <lineage>
        <taxon>Bacteria</taxon>
        <taxon>Bacillati</taxon>
        <taxon>Bacillota</taxon>
        <taxon>Bacilli</taxon>
        <taxon>Bacillales</taxon>
        <taxon>Bacillaceae</taxon>
        <taxon>Peribacillus</taxon>
    </lineage>
</organism>
<name>A0A120GMQ0_9BACI</name>
<dbReference type="InterPro" id="IPR035472">
    <property type="entry name" value="RpiR-like_SIS"/>
</dbReference>
<dbReference type="InterPro" id="IPR001347">
    <property type="entry name" value="SIS_dom"/>
</dbReference>
<dbReference type="RefSeq" id="WP_061144179.1">
    <property type="nucleotide sequence ID" value="NZ_LNNH01000055.1"/>
</dbReference>
<evidence type="ECO:0000256" key="1">
    <source>
        <dbReference type="ARBA" id="ARBA00023015"/>
    </source>
</evidence>
<dbReference type="InterPro" id="IPR036388">
    <property type="entry name" value="WH-like_DNA-bd_sf"/>
</dbReference>
<dbReference type="InterPro" id="IPR047640">
    <property type="entry name" value="RpiR-like"/>
</dbReference>
<dbReference type="Gene3D" id="1.10.10.10">
    <property type="entry name" value="Winged helix-like DNA-binding domain superfamily/Winged helix DNA-binding domain"/>
    <property type="match status" value="1"/>
</dbReference>
<evidence type="ECO:0000256" key="2">
    <source>
        <dbReference type="ARBA" id="ARBA00023125"/>
    </source>
</evidence>
<evidence type="ECO:0000256" key="3">
    <source>
        <dbReference type="ARBA" id="ARBA00023163"/>
    </source>
</evidence>
<keyword evidence="1" id="KW-0805">Transcription regulation</keyword>
<dbReference type="Pfam" id="PF01380">
    <property type="entry name" value="SIS"/>
    <property type="match status" value="1"/>
</dbReference>
<feature type="domain" description="HTH rpiR-type" evidence="4">
    <location>
        <begin position="4"/>
        <end position="80"/>
    </location>
</feature>
<dbReference type="CDD" id="cd05013">
    <property type="entry name" value="SIS_RpiR"/>
    <property type="match status" value="1"/>
</dbReference>
<dbReference type="Pfam" id="PF01418">
    <property type="entry name" value="HTH_6"/>
    <property type="match status" value="1"/>
</dbReference>
<sequence length="291" mass="32434">MHVENILLRIESLLNLLPKSERKIAQYILDNPAETIRMTIHELAAHAEASSSAVTRFCRSIKVNSFSELKVSLSSLISQPEKKGFHDIEPDETIASIKDKIVSNSVQAIQETAHYLDEDVLDQIVETLKVADVIYVYGLGASWLIAEDISQKWLRLGKIVSANQDPHITATALAAASKNTVFFCISNSGETEEILQLVDIAKAYGIKTIGLSRLGNNGLTKKVDMPLHHVRAPEAKFRSAATSSLFAQLLTVSIIFYAYVSKYYNENKNGIERSRESVLKFTKRNQETPEK</sequence>
<feature type="domain" description="SIS" evidence="5">
    <location>
        <begin position="124"/>
        <end position="269"/>
    </location>
</feature>
<dbReference type="AlphaFoldDB" id="A0A120GMQ0"/>
<dbReference type="GO" id="GO:1901135">
    <property type="term" value="P:carbohydrate derivative metabolic process"/>
    <property type="evidence" value="ECO:0007669"/>
    <property type="project" value="InterPro"/>
</dbReference>
<dbReference type="GO" id="GO:0003677">
    <property type="term" value="F:DNA binding"/>
    <property type="evidence" value="ECO:0007669"/>
    <property type="project" value="UniProtKB-KW"/>
</dbReference>
<keyword evidence="7" id="KW-1185">Reference proteome</keyword>
<protein>
    <submittedName>
        <fullName evidence="6">RpiR family transcriptional regulator</fullName>
    </submittedName>
</protein>
<gene>
    <name evidence="6" type="ORF">AS888_01475</name>
</gene>
<dbReference type="Gene3D" id="3.40.50.10490">
    <property type="entry name" value="Glucose-6-phosphate isomerase like protein, domain 1"/>
    <property type="match status" value="1"/>
</dbReference>
<dbReference type="Proteomes" id="UP000064189">
    <property type="component" value="Unassembled WGS sequence"/>
</dbReference>
<dbReference type="EMBL" id="LNNH01000055">
    <property type="protein sequence ID" value="KWW11235.1"/>
    <property type="molecule type" value="Genomic_DNA"/>
</dbReference>
<dbReference type="InterPro" id="IPR046348">
    <property type="entry name" value="SIS_dom_sf"/>
</dbReference>
<accession>A0A120GMQ0</accession>
<dbReference type="GO" id="GO:0003700">
    <property type="term" value="F:DNA-binding transcription factor activity"/>
    <property type="evidence" value="ECO:0007669"/>
    <property type="project" value="InterPro"/>
</dbReference>
<evidence type="ECO:0000313" key="6">
    <source>
        <dbReference type="EMBL" id="KWW11235.1"/>
    </source>
</evidence>
<reference evidence="6 7" key="1">
    <citation type="submission" date="2015-11" db="EMBL/GenBank/DDBJ databases">
        <title>Genome Sequence of Bacillus simplex strain VanAntwerpen2.</title>
        <authorList>
            <person name="Couger M.B."/>
        </authorList>
    </citation>
    <scope>NUCLEOTIDE SEQUENCE [LARGE SCALE GENOMIC DNA]</scope>
    <source>
        <strain evidence="6 7">VanAntwerpen02</strain>
    </source>
</reference>
<evidence type="ECO:0000313" key="7">
    <source>
        <dbReference type="Proteomes" id="UP000064189"/>
    </source>
</evidence>
<dbReference type="PROSITE" id="PS51071">
    <property type="entry name" value="HTH_RPIR"/>
    <property type="match status" value="1"/>
</dbReference>
<dbReference type="InterPro" id="IPR009057">
    <property type="entry name" value="Homeodomain-like_sf"/>
</dbReference>
<dbReference type="GO" id="GO:0097367">
    <property type="term" value="F:carbohydrate derivative binding"/>
    <property type="evidence" value="ECO:0007669"/>
    <property type="project" value="InterPro"/>
</dbReference>
<dbReference type="InterPro" id="IPR000281">
    <property type="entry name" value="HTH_RpiR"/>
</dbReference>
<dbReference type="PANTHER" id="PTHR30514:SF10">
    <property type="entry name" value="MURR_RPIR FAMILY TRANSCRIPTIONAL REGULATOR"/>
    <property type="match status" value="1"/>
</dbReference>
<keyword evidence="2" id="KW-0238">DNA-binding</keyword>
<evidence type="ECO:0000259" key="5">
    <source>
        <dbReference type="PROSITE" id="PS51464"/>
    </source>
</evidence>
<keyword evidence="3" id="KW-0804">Transcription</keyword>
<evidence type="ECO:0000259" key="4">
    <source>
        <dbReference type="PROSITE" id="PS51071"/>
    </source>
</evidence>
<dbReference type="SUPFAM" id="SSF46689">
    <property type="entry name" value="Homeodomain-like"/>
    <property type="match status" value="1"/>
</dbReference>